<dbReference type="Proteomes" id="UP000839561">
    <property type="component" value="Unassembled WGS sequence"/>
</dbReference>
<dbReference type="AlphaFoldDB" id="A0A5I5A439"/>
<gene>
    <name evidence="1" type="ORF">E0T03_21445</name>
</gene>
<name>A0A5I5A439_SALET</name>
<protein>
    <submittedName>
        <fullName evidence="1">Uncharacterized protein</fullName>
    </submittedName>
</protein>
<dbReference type="EMBL" id="AAIONP010000021">
    <property type="protein sequence ID" value="ECG4922501.1"/>
    <property type="molecule type" value="Genomic_DNA"/>
</dbReference>
<evidence type="ECO:0000313" key="1">
    <source>
        <dbReference type="EMBL" id="ECG4922501.1"/>
    </source>
</evidence>
<reference evidence="1" key="1">
    <citation type="submission" date="2019-03" db="EMBL/GenBank/DDBJ databases">
        <authorList>
            <person name="Ashton P.M."/>
            <person name="Dallman T."/>
            <person name="Nair S."/>
            <person name="De Pinna E."/>
            <person name="Peters T."/>
            <person name="Grant K."/>
        </authorList>
    </citation>
    <scope>NUCLEOTIDE SEQUENCE [LARGE SCALE GENOMIC DNA]</scope>
    <source>
        <strain evidence="1">313260</strain>
    </source>
</reference>
<proteinExistence type="predicted"/>
<sequence>MNELREFFSDSVIGSYDDFIQEHPGFSWDSLDLIEAWNVQQIQPLLALYHRFNGLELSCDRRIFVVASNPKPTGFPVRITHYYERQGALCDDEVESVEQAIIDCLTSYPSLQPAYGKLDSWMGDVTFANSFSSVSV</sequence>
<organism evidence="1">
    <name type="scientific">Salmonella enterica subsp. enterica serovar Vitkin</name>
    <dbReference type="NCBI Taxonomy" id="2565162"/>
    <lineage>
        <taxon>Bacteria</taxon>
        <taxon>Pseudomonadati</taxon>
        <taxon>Pseudomonadota</taxon>
        <taxon>Gammaproteobacteria</taxon>
        <taxon>Enterobacterales</taxon>
        <taxon>Enterobacteriaceae</taxon>
        <taxon>Salmonella</taxon>
    </lineage>
</organism>
<comment type="caution">
    <text evidence="1">The sequence shown here is derived from an EMBL/GenBank/DDBJ whole genome shotgun (WGS) entry which is preliminary data.</text>
</comment>
<accession>A0A5I5A439</accession>